<dbReference type="GO" id="GO:0003677">
    <property type="term" value="F:DNA binding"/>
    <property type="evidence" value="ECO:0007669"/>
    <property type="project" value="InterPro"/>
</dbReference>
<dbReference type="Proteomes" id="UP000799440">
    <property type="component" value="Unassembled WGS sequence"/>
</dbReference>
<dbReference type="GO" id="GO:0030435">
    <property type="term" value="P:sporulation resulting in formation of a cellular spore"/>
    <property type="evidence" value="ECO:0007669"/>
    <property type="project" value="UniProtKB-KW"/>
</dbReference>
<name>A0A6A6V4F5_9PLEO</name>
<dbReference type="InterPro" id="IPR036887">
    <property type="entry name" value="HTH_APSES_sf"/>
</dbReference>
<dbReference type="SUPFAM" id="SSF54616">
    <property type="entry name" value="DNA-binding domain of Mlu1-box binding protein MBP1"/>
    <property type="match status" value="1"/>
</dbReference>
<organism evidence="5 6">
    <name type="scientific">Sporormia fimetaria CBS 119925</name>
    <dbReference type="NCBI Taxonomy" id="1340428"/>
    <lineage>
        <taxon>Eukaryota</taxon>
        <taxon>Fungi</taxon>
        <taxon>Dikarya</taxon>
        <taxon>Ascomycota</taxon>
        <taxon>Pezizomycotina</taxon>
        <taxon>Dothideomycetes</taxon>
        <taxon>Pleosporomycetidae</taxon>
        <taxon>Pleosporales</taxon>
        <taxon>Sporormiaceae</taxon>
        <taxon>Sporormia</taxon>
    </lineage>
</organism>
<feature type="compositionally biased region" description="Basic and acidic residues" evidence="3">
    <location>
        <begin position="1"/>
        <end position="13"/>
    </location>
</feature>
<dbReference type="AlphaFoldDB" id="A0A6A6V4F5"/>
<dbReference type="PANTHER" id="PTHR38044:SF1">
    <property type="entry name" value="BOUQUET FORMATION PROTEIN 4"/>
    <property type="match status" value="1"/>
</dbReference>
<evidence type="ECO:0000259" key="4">
    <source>
        <dbReference type="PROSITE" id="PS51299"/>
    </source>
</evidence>
<feature type="compositionally biased region" description="Low complexity" evidence="3">
    <location>
        <begin position="211"/>
        <end position="220"/>
    </location>
</feature>
<evidence type="ECO:0000256" key="3">
    <source>
        <dbReference type="SAM" id="MobiDB-lite"/>
    </source>
</evidence>
<feature type="region of interest" description="Disordered" evidence="3">
    <location>
        <begin position="198"/>
        <end position="245"/>
    </location>
</feature>
<feature type="region of interest" description="Disordered" evidence="3">
    <location>
        <begin position="353"/>
        <end position="377"/>
    </location>
</feature>
<proteinExistence type="predicted"/>
<dbReference type="GO" id="GO:1990862">
    <property type="term" value="C:nuclear membrane complex Bqt3-Bqt4"/>
    <property type="evidence" value="ECO:0007669"/>
    <property type="project" value="InterPro"/>
</dbReference>
<reference evidence="5" key="1">
    <citation type="journal article" date="2020" name="Stud. Mycol.">
        <title>101 Dothideomycetes genomes: a test case for predicting lifestyles and emergence of pathogens.</title>
        <authorList>
            <person name="Haridas S."/>
            <person name="Albert R."/>
            <person name="Binder M."/>
            <person name="Bloem J."/>
            <person name="Labutti K."/>
            <person name="Salamov A."/>
            <person name="Andreopoulos B."/>
            <person name="Baker S."/>
            <person name="Barry K."/>
            <person name="Bills G."/>
            <person name="Bluhm B."/>
            <person name="Cannon C."/>
            <person name="Castanera R."/>
            <person name="Culley D."/>
            <person name="Daum C."/>
            <person name="Ezra D."/>
            <person name="Gonzalez J."/>
            <person name="Henrissat B."/>
            <person name="Kuo A."/>
            <person name="Liang C."/>
            <person name="Lipzen A."/>
            <person name="Lutzoni F."/>
            <person name="Magnuson J."/>
            <person name="Mondo S."/>
            <person name="Nolan M."/>
            <person name="Ohm R."/>
            <person name="Pangilinan J."/>
            <person name="Park H.-J."/>
            <person name="Ramirez L."/>
            <person name="Alfaro M."/>
            <person name="Sun H."/>
            <person name="Tritt A."/>
            <person name="Yoshinaga Y."/>
            <person name="Zwiers L.-H."/>
            <person name="Turgeon B."/>
            <person name="Goodwin S."/>
            <person name="Spatafora J."/>
            <person name="Crous P."/>
            <person name="Grigoriev I."/>
        </authorList>
    </citation>
    <scope>NUCLEOTIDE SEQUENCE</scope>
    <source>
        <strain evidence="5">CBS 119925</strain>
    </source>
</reference>
<keyword evidence="6" id="KW-1185">Reference proteome</keyword>
<dbReference type="OrthoDB" id="5346159at2759"/>
<feature type="domain" description="HTH APSES-type" evidence="4">
    <location>
        <begin position="66"/>
        <end position="176"/>
    </location>
</feature>
<feature type="region of interest" description="Disordered" evidence="3">
    <location>
        <begin position="1"/>
        <end position="24"/>
    </location>
</feature>
<dbReference type="GO" id="GO:0070197">
    <property type="term" value="P:meiotic attachment of telomere to nuclear envelope"/>
    <property type="evidence" value="ECO:0007669"/>
    <property type="project" value="InterPro"/>
</dbReference>
<dbReference type="GO" id="GO:0044820">
    <property type="term" value="P:mitotic telomere tethering at nuclear periphery"/>
    <property type="evidence" value="ECO:0007669"/>
    <property type="project" value="TreeGrafter"/>
</dbReference>
<dbReference type="Gene3D" id="3.10.260.10">
    <property type="entry name" value="Transcription regulator HTH, APSES-type DNA-binding domain"/>
    <property type="match status" value="1"/>
</dbReference>
<sequence>MVGKRTLPERHNPLLDPDSAPSHEDLVGRRRLGQTNLAVKPGLVGVTSATKSENLGTFDYAHLRVPLPKDLSGSGIFTLKASASYPESYFLMRRSSDGYISATGMFKAAFPWASLAEEEAERRFQKTFPSAGPEEVAGSVWIAPEEALHLSEEYKMRHWIAALLDPTPIEKGSKDKNSVSVQQPPKFDIMKAAPVVLPPTSTLRPTRARSSRSASPSKAAVTPRKIATPRKPRATRSAAKAEPLNGEEVVEMTKTEAVEITETSSTTNAPATALSNGIARQSAAADLVEADTKPIDTVRIEVQETVEQNGDVETTTTNVKIDVPADHPELPTPEDPTKMIEEAKRMVEEARELELASGSQSLKRKVQGDDEIEAERPVKQARTVATVEQKLYKERVSNKALIGVGVMAAIG</sequence>
<gene>
    <name evidence="5" type="ORF">M011DRAFT_408831</name>
</gene>
<protein>
    <recommendedName>
        <fullName evidence="4">HTH APSES-type domain-containing protein</fullName>
    </recommendedName>
</protein>
<dbReference type="PROSITE" id="PS51299">
    <property type="entry name" value="HTH_APSES"/>
    <property type="match status" value="1"/>
</dbReference>
<evidence type="ECO:0000256" key="2">
    <source>
        <dbReference type="ARBA" id="ARBA00023321"/>
    </source>
</evidence>
<dbReference type="FunFam" id="3.10.260.10:FF:000002">
    <property type="entry name" value="APSES transcription factor, putative"/>
    <property type="match status" value="1"/>
</dbReference>
<dbReference type="EMBL" id="MU006590">
    <property type="protein sequence ID" value="KAF2744201.1"/>
    <property type="molecule type" value="Genomic_DNA"/>
</dbReference>
<evidence type="ECO:0000256" key="1">
    <source>
        <dbReference type="ARBA" id="ARBA00022969"/>
    </source>
</evidence>
<dbReference type="InterPro" id="IPR037548">
    <property type="entry name" value="Bqt4"/>
</dbReference>
<evidence type="ECO:0000313" key="5">
    <source>
        <dbReference type="EMBL" id="KAF2744201.1"/>
    </source>
</evidence>
<accession>A0A6A6V4F5</accession>
<dbReference type="InterPro" id="IPR003163">
    <property type="entry name" value="Tscrpt_reg_HTH_APSES-type"/>
</dbReference>
<dbReference type="SMART" id="SM01252">
    <property type="entry name" value="KilA-N"/>
    <property type="match status" value="1"/>
</dbReference>
<dbReference type="PANTHER" id="PTHR38044">
    <property type="entry name" value="BOUQUET FORMATION PROTEIN 4"/>
    <property type="match status" value="1"/>
</dbReference>
<keyword evidence="2" id="KW-0183">Conidiation</keyword>
<evidence type="ECO:0000313" key="6">
    <source>
        <dbReference type="Proteomes" id="UP000799440"/>
    </source>
</evidence>
<dbReference type="InterPro" id="IPR018004">
    <property type="entry name" value="KilA/APSES_HTH"/>
</dbReference>
<dbReference type="GO" id="GO:0048315">
    <property type="term" value="P:conidium formation"/>
    <property type="evidence" value="ECO:0007669"/>
    <property type="project" value="UniProtKB-KW"/>
</dbReference>
<keyword evidence="1" id="KW-0749">Sporulation</keyword>